<accession>A0A1F5SBS1</accession>
<dbReference type="STRING" id="1797989.A3H66_01795"/>
<dbReference type="AlphaFoldDB" id="A0A1F5SBS1"/>
<evidence type="ECO:0000313" key="2">
    <source>
        <dbReference type="EMBL" id="OGF24127.1"/>
    </source>
</evidence>
<evidence type="ECO:0000313" key="3">
    <source>
        <dbReference type="Proteomes" id="UP000178783"/>
    </source>
</evidence>
<dbReference type="Proteomes" id="UP000178783">
    <property type="component" value="Unassembled WGS sequence"/>
</dbReference>
<evidence type="ECO:0000256" key="1">
    <source>
        <dbReference type="SAM" id="Phobius"/>
    </source>
</evidence>
<protein>
    <submittedName>
        <fullName evidence="2">Uncharacterized protein</fullName>
    </submittedName>
</protein>
<gene>
    <name evidence="2" type="ORF">A3H66_01795</name>
</gene>
<organism evidence="2 3">
    <name type="scientific">Candidatus Falkowbacteria bacterium RIFCSPLOWO2_02_FULL_45_21</name>
    <dbReference type="NCBI Taxonomy" id="1797989"/>
    <lineage>
        <taxon>Bacteria</taxon>
        <taxon>Candidatus Falkowiibacteriota</taxon>
    </lineage>
</organism>
<reference evidence="2 3" key="1">
    <citation type="journal article" date="2016" name="Nat. Commun.">
        <title>Thousands of microbial genomes shed light on interconnected biogeochemical processes in an aquifer system.</title>
        <authorList>
            <person name="Anantharaman K."/>
            <person name="Brown C.T."/>
            <person name="Hug L.A."/>
            <person name="Sharon I."/>
            <person name="Castelle C.J."/>
            <person name="Probst A.J."/>
            <person name="Thomas B.C."/>
            <person name="Singh A."/>
            <person name="Wilkins M.J."/>
            <person name="Karaoz U."/>
            <person name="Brodie E.L."/>
            <person name="Williams K.H."/>
            <person name="Hubbard S.S."/>
            <person name="Banfield J.F."/>
        </authorList>
    </citation>
    <scope>NUCLEOTIDE SEQUENCE [LARGE SCALE GENOMIC DNA]</scope>
</reference>
<keyword evidence="1" id="KW-0812">Transmembrane</keyword>
<comment type="caution">
    <text evidence="2">The sequence shown here is derived from an EMBL/GenBank/DDBJ whole genome shotgun (WGS) entry which is preliminary data.</text>
</comment>
<keyword evidence="1" id="KW-0472">Membrane</keyword>
<dbReference type="EMBL" id="MFFW01000036">
    <property type="protein sequence ID" value="OGF24127.1"/>
    <property type="molecule type" value="Genomic_DNA"/>
</dbReference>
<feature type="transmembrane region" description="Helical" evidence="1">
    <location>
        <begin position="46"/>
        <end position="65"/>
    </location>
</feature>
<name>A0A1F5SBS1_9BACT</name>
<keyword evidence="1" id="KW-1133">Transmembrane helix</keyword>
<proteinExistence type="predicted"/>
<feature type="transmembrane region" description="Helical" evidence="1">
    <location>
        <begin position="7"/>
        <end position="26"/>
    </location>
</feature>
<sequence length="172" mass="17648">MNRRGKIILSLTLAVLFFIVAGFLGHKSIVSWRLNKTASAAGSMPYQVGLTSVIIIPCVVASYVCTGGTLCNAVDVGDCTLYSDVNGMSAGGSGQPPLLLSKIAIGMAGLMPGGQLIYGGTTNSMYISANAVLASAGGCFGCTAKAGTVDKIFAWLEKLDNYIIAGIKGSKK</sequence>